<dbReference type="EMBL" id="FQUQ01000001">
    <property type="protein sequence ID" value="SHE75664.1"/>
    <property type="molecule type" value="Genomic_DNA"/>
</dbReference>
<protein>
    <recommendedName>
        <fullName evidence="1">DUF6850 domain-containing protein</fullName>
    </recommendedName>
</protein>
<dbReference type="InterPro" id="IPR049236">
    <property type="entry name" value="DUF6850"/>
</dbReference>
<name>A0A1M4W2Z2_9SPHI</name>
<gene>
    <name evidence="2" type="ORF">SAMN04488522_1011116</name>
</gene>
<organism evidence="2 3">
    <name type="scientific">Pedobacter caeni</name>
    <dbReference type="NCBI Taxonomy" id="288992"/>
    <lineage>
        <taxon>Bacteria</taxon>
        <taxon>Pseudomonadati</taxon>
        <taxon>Bacteroidota</taxon>
        <taxon>Sphingobacteriia</taxon>
        <taxon>Sphingobacteriales</taxon>
        <taxon>Sphingobacteriaceae</taxon>
        <taxon>Pedobacter</taxon>
    </lineage>
</organism>
<evidence type="ECO:0000313" key="2">
    <source>
        <dbReference type="EMBL" id="SHE75664.1"/>
    </source>
</evidence>
<evidence type="ECO:0000259" key="1">
    <source>
        <dbReference type="Pfam" id="PF21012"/>
    </source>
</evidence>
<reference evidence="3" key="1">
    <citation type="submission" date="2016-11" db="EMBL/GenBank/DDBJ databases">
        <authorList>
            <person name="Varghese N."/>
            <person name="Submissions S."/>
        </authorList>
    </citation>
    <scope>NUCLEOTIDE SEQUENCE [LARGE SCALE GENOMIC DNA]</scope>
    <source>
        <strain evidence="3">DSM 16990</strain>
    </source>
</reference>
<accession>A0A1M4W2Z2</accession>
<sequence>MRLQIMIWICLAGIGTSYSSDSVKLDSLNLIKRLREYRAPLNRFTDGFYTNPAVKYHQRKLSLTEMNLNLEQNKQDRYVLQEGKGFKQAAFEANAFLKNEGKDALWGTAAYQNGKRLGQNWSENADYKTIYPYVMADTVGGDLSAETYRFSGGYALKLNHTILGISAAYRALMEYRNVDPRPKNTSSDLEIKLGASRSLNNRYELAIAGSFRKYSQESNLKFFSETGAPIVYHMAGLGVDHKLFAGNRRNAFYDGKGYGFELQFLPKDKTGFFSSLSYQQFSFSKVITDPVIIPLAEVNSNGLKADLGYLIRSKDRYYGWKASAFLTKRDGIESKFDNKGQNNYVRISSNQNYQDEQKDFRLTAVYGVQKESKLSWDLSADIGFSDEESQYLEPARSLQFSALSGGIQAELSKMLGKSLFRIGAGGRSAKNTKGQRSWPGMDAASSVYQMLETNYAYYTAGYQQLKLNAGWDYQLKNNMGLSLKSNWIHTSFDTAHQGNQFLLSAGITF</sequence>
<dbReference type="Pfam" id="PF21012">
    <property type="entry name" value="DUF6850"/>
    <property type="match status" value="1"/>
</dbReference>
<feature type="domain" description="DUF6850" evidence="1">
    <location>
        <begin position="60"/>
        <end position="509"/>
    </location>
</feature>
<dbReference type="Proteomes" id="UP000184287">
    <property type="component" value="Unassembled WGS sequence"/>
</dbReference>
<dbReference type="STRING" id="288992.SAMN04488522_1011116"/>
<proteinExistence type="predicted"/>
<keyword evidence="3" id="KW-1185">Reference proteome</keyword>
<dbReference type="AlphaFoldDB" id="A0A1M4W2Z2"/>
<evidence type="ECO:0000313" key="3">
    <source>
        <dbReference type="Proteomes" id="UP000184287"/>
    </source>
</evidence>